<name>A0ABY5IMJ3_9FLAO</name>
<dbReference type="Proteomes" id="UP001059844">
    <property type="component" value="Chromosome"/>
</dbReference>
<evidence type="ECO:0000313" key="1">
    <source>
        <dbReference type="EMBL" id="UUC44056.1"/>
    </source>
</evidence>
<sequence length="106" mass="12300">MQLFKVPVLFQHFEEHQAHNGSLGFVDFLAMHYWGDDINDSDDDRDMQLPFKKVDHHVPNLVFIPNRITYTSSVCIVPDTSRLKITYNNELHSNPHLGALFRPPIV</sequence>
<protein>
    <submittedName>
        <fullName evidence="1">Uncharacterized protein</fullName>
    </submittedName>
</protein>
<reference evidence="1" key="1">
    <citation type="submission" date="2022-07" db="EMBL/GenBank/DDBJ databases">
        <title>Isolation, identification, and degradation of a PFOSA degrading strain from sewage treatment plant.</title>
        <authorList>
            <person name="Zhang L."/>
            <person name="Huo Y."/>
        </authorList>
    </citation>
    <scope>NUCLEOTIDE SEQUENCE</scope>
    <source>
        <strain evidence="1">C1</strain>
    </source>
</reference>
<proteinExistence type="predicted"/>
<organism evidence="1 2">
    <name type="scientific">Flavobacterium cerinum</name>
    <dbReference type="NCBI Taxonomy" id="2502784"/>
    <lineage>
        <taxon>Bacteria</taxon>
        <taxon>Pseudomonadati</taxon>
        <taxon>Bacteroidota</taxon>
        <taxon>Flavobacteriia</taxon>
        <taxon>Flavobacteriales</taxon>
        <taxon>Flavobacteriaceae</taxon>
        <taxon>Flavobacterium</taxon>
    </lineage>
</organism>
<dbReference type="RefSeq" id="WP_256549725.1">
    <property type="nucleotide sequence ID" value="NZ_CP101751.1"/>
</dbReference>
<keyword evidence="2" id="KW-1185">Reference proteome</keyword>
<gene>
    <name evidence="1" type="ORF">NOX80_10475</name>
</gene>
<evidence type="ECO:0000313" key="2">
    <source>
        <dbReference type="Proteomes" id="UP001059844"/>
    </source>
</evidence>
<dbReference type="EMBL" id="CP101751">
    <property type="protein sequence ID" value="UUC44056.1"/>
    <property type="molecule type" value="Genomic_DNA"/>
</dbReference>
<accession>A0ABY5IMJ3</accession>